<dbReference type="Proteomes" id="UP001515480">
    <property type="component" value="Unassembled WGS sequence"/>
</dbReference>
<dbReference type="SUPFAM" id="SSF53335">
    <property type="entry name" value="S-adenosyl-L-methionine-dependent methyltransferases"/>
    <property type="match status" value="1"/>
</dbReference>
<reference evidence="3 4" key="1">
    <citation type="journal article" date="2024" name="Science">
        <title>Giant polyketide synthase enzymes in the biosynthesis of giant marine polyether toxins.</title>
        <authorList>
            <person name="Fallon T.R."/>
            <person name="Shende V.V."/>
            <person name="Wierzbicki I.H."/>
            <person name="Pendleton A.L."/>
            <person name="Watervoot N.F."/>
            <person name="Auber R.P."/>
            <person name="Gonzalez D.J."/>
            <person name="Wisecaver J.H."/>
            <person name="Moore B.S."/>
        </authorList>
    </citation>
    <scope>NUCLEOTIDE SEQUENCE [LARGE SCALE GENOMIC DNA]</scope>
    <source>
        <strain evidence="3 4">12B1</strain>
    </source>
</reference>
<dbReference type="EMBL" id="JBGBPQ010000023">
    <property type="protein sequence ID" value="KAL1500637.1"/>
    <property type="molecule type" value="Genomic_DNA"/>
</dbReference>
<protein>
    <recommendedName>
        <fullName evidence="2">Methyltransferase domain-containing protein</fullName>
    </recommendedName>
</protein>
<feature type="domain" description="Methyltransferase" evidence="2">
    <location>
        <begin position="143"/>
        <end position="233"/>
    </location>
</feature>
<accession>A0AB34IMX2</accession>
<evidence type="ECO:0000313" key="3">
    <source>
        <dbReference type="EMBL" id="KAL1500637.1"/>
    </source>
</evidence>
<dbReference type="Gene3D" id="3.40.50.150">
    <property type="entry name" value="Vaccinia Virus protein VP39"/>
    <property type="match status" value="1"/>
</dbReference>
<proteinExistence type="predicted"/>
<evidence type="ECO:0000259" key="2">
    <source>
        <dbReference type="Pfam" id="PF13649"/>
    </source>
</evidence>
<dbReference type="InterPro" id="IPR029063">
    <property type="entry name" value="SAM-dependent_MTases_sf"/>
</dbReference>
<dbReference type="Pfam" id="PF13649">
    <property type="entry name" value="Methyltransf_25"/>
    <property type="match status" value="1"/>
</dbReference>
<evidence type="ECO:0000256" key="1">
    <source>
        <dbReference type="ARBA" id="ARBA00022679"/>
    </source>
</evidence>
<dbReference type="PANTHER" id="PTHR43861">
    <property type="entry name" value="TRANS-ACONITATE 2-METHYLTRANSFERASE-RELATED"/>
    <property type="match status" value="1"/>
</dbReference>
<organism evidence="3 4">
    <name type="scientific">Prymnesium parvum</name>
    <name type="common">Toxic golden alga</name>
    <dbReference type="NCBI Taxonomy" id="97485"/>
    <lineage>
        <taxon>Eukaryota</taxon>
        <taxon>Haptista</taxon>
        <taxon>Haptophyta</taxon>
        <taxon>Prymnesiophyceae</taxon>
        <taxon>Prymnesiales</taxon>
        <taxon>Prymnesiaceae</taxon>
        <taxon>Prymnesium</taxon>
    </lineage>
</organism>
<keyword evidence="1" id="KW-0808">Transferase</keyword>
<dbReference type="CDD" id="cd02440">
    <property type="entry name" value="AdoMet_MTases"/>
    <property type="match status" value="1"/>
</dbReference>
<dbReference type="AlphaFoldDB" id="A0AB34IMX2"/>
<evidence type="ECO:0000313" key="4">
    <source>
        <dbReference type="Proteomes" id="UP001515480"/>
    </source>
</evidence>
<name>A0AB34IMX2_PRYPA</name>
<dbReference type="InterPro" id="IPR041698">
    <property type="entry name" value="Methyltransf_25"/>
</dbReference>
<gene>
    <name evidence="3" type="ORF">AB1Y20_013286</name>
</gene>
<sequence>MAVVALLSLALHHPFPPAPRRALVHSLARGFGSPAPPSSPTPTLDADAAALLEEARGDVDRARTNYVGYTLAFLQDADPELYAKLKQDPSRPECHEALVELTWDAIAAFLPVTHSPTPTPAAARKLTAIARAACDGSAAAPRVLDVGCGNGLLLPFLVASGMGAAEYRGVDLSSRMIDAATKAHGRLGARFEAVSFSKACEGEERYDAVVFNGALQFFADVEGTLAQAASVLATDATARIVISHLNGAEFVRKEAKDNPTTVRSTMPSLETLEVVASGLGLQVVIPSFFGSEVQEIEKGLEDFYLVVLRRVGDNDDNERVEHD</sequence>
<comment type="caution">
    <text evidence="3">The sequence shown here is derived from an EMBL/GenBank/DDBJ whole genome shotgun (WGS) entry which is preliminary data.</text>
</comment>
<keyword evidence="4" id="KW-1185">Reference proteome</keyword>